<reference evidence="2 3" key="1">
    <citation type="journal article" date="2011" name="Cell">
        <title>The monarch butterfly genome yields insights into long-distance migration.</title>
        <authorList>
            <person name="Zhan S."/>
            <person name="Merlin C."/>
            <person name="Boore J.L."/>
            <person name="Reppert S.M."/>
        </authorList>
    </citation>
    <scope>NUCLEOTIDE SEQUENCE [LARGE SCALE GENOMIC DNA]</scope>
    <source>
        <strain evidence="2">F-2</strain>
    </source>
</reference>
<feature type="domain" description="LITAF" evidence="1">
    <location>
        <begin position="43"/>
        <end position="75"/>
    </location>
</feature>
<dbReference type="InParanoid" id="A0A212EMR5"/>
<dbReference type="STRING" id="278856.A0A212EMR5"/>
<sequence length="75" mass="8637">MKNRETCREHNYMDTSVEANSYQQITQNNEVSIEMDLLQVGSEPVGMRCPYCQEDVMTKAHYINTSLTHIIALVL</sequence>
<feature type="non-terminal residue" evidence="2">
    <location>
        <position position="75"/>
    </location>
</feature>
<dbReference type="Proteomes" id="UP000007151">
    <property type="component" value="Unassembled WGS sequence"/>
</dbReference>
<dbReference type="InterPro" id="IPR006629">
    <property type="entry name" value="LITAF"/>
</dbReference>
<name>A0A212EMR5_DANPL</name>
<protein>
    <recommendedName>
        <fullName evidence="1">LITAF domain-containing protein</fullName>
    </recommendedName>
</protein>
<comment type="caution">
    <text evidence="2">The sequence shown here is derived from an EMBL/GenBank/DDBJ whole genome shotgun (WGS) entry which is preliminary data.</text>
</comment>
<dbReference type="EMBL" id="AGBW02013803">
    <property type="protein sequence ID" value="OWR42792.1"/>
    <property type="molecule type" value="Genomic_DNA"/>
</dbReference>
<evidence type="ECO:0000313" key="2">
    <source>
        <dbReference type="EMBL" id="OWR42792.1"/>
    </source>
</evidence>
<dbReference type="AlphaFoldDB" id="A0A212EMR5"/>
<dbReference type="Pfam" id="PF10601">
    <property type="entry name" value="zf-LITAF-like"/>
    <property type="match status" value="1"/>
</dbReference>
<proteinExistence type="predicted"/>
<evidence type="ECO:0000259" key="1">
    <source>
        <dbReference type="Pfam" id="PF10601"/>
    </source>
</evidence>
<accession>A0A212EMR5</accession>
<organism evidence="2 3">
    <name type="scientific">Danaus plexippus plexippus</name>
    <dbReference type="NCBI Taxonomy" id="278856"/>
    <lineage>
        <taxon>Eukaryota</taxon>
        <taxon>Metazoa</taxon>
        <taxon>Ecdysozoa</taxon>
        <taxon>Arthropoda</taxon>
        <taxon>Hexapoda</taxon>
        <taxon>Insecta</taxon>
        <taxon>Pterygota</taxon>
        <taxon>Neoptera</taxon>
        <taxon>Endopterygota</taxon>
        <taxon>Lepidoptera</taxon>
        <taxon>Glossata</taxon>
        <taxon>Ditrysia</taxon>
        <taxon>Papilionoidea</taxon>
        <taxon>Nymphalidae</taxon>
        <taxon>Danainae</taxon>
        <taxon>Danaini</taxon>
        <taxon>Danaina</taxon>
        <taxon>Danaus</taxon>
        <taxon>Danaus</taxon>
    </lineage>
</organism>
<gene>
    <name evidence="2" type="ORF">KGM_204424A</name>
</gene>
<evidence type="ECO:0000313" key="3">
    <source>
        <dbReference type="Proteomes" id="UP000007151"/>
    </source>
</evidence>
<keyword evidence="3" id="KW-1185">Reference proteome</keyword>
<dbReference type="KEGG" id="dpl:KGM_204424A"/>